<evidence type="ECO:0000313" key="3">
    <source>
        <dbReference type="Proteomes" id="UP001206925"/>
    </source>
</evidence>
<feature type="region of interest" description="Disordered" evidence="1">
    <location>
        <begin position="180"/>
        <end position="238"/>
    </location>
</feature>
<organism evidence="2 3">
    <name type="scientific">Ambrosia artemisiifolia</name>
    <name type="common">Common ragweed</name>
    <dbReference type="NCBI Taxonomy" id="4212"/>
    <lineage>
        <taxon>Eukaryota</taxon>
        <taxon>Viridiplantae</taxon>
        <taxon>Streptophyta</taxon>
        <taxon>Embryophyta</taxon>
        <taxon>Tracheophyta</taxon>
        <taxon>Spermatophyta</taxon>
        <taxon>Magnoliopsida</taxon>
        <taxon>eudicotyledons</taxon>
        <taxon>Gunneridae</taxon>
        <taxon>Pentapetalae</taxon>
        <taxon>asterids</taxon>
        <taxon>campanulids</taxon>
        <taxon>Asterales</taxon>
        <taxon>Asteraceae</taxon>
        <taxon>Asteroideae</taxon>
        <taxon>Heliantheae alliance</taxon>
        <taxon>Heliantheae</taxon>
        <taxon>Ambrosia</taxon>
    </lineage>
</organism>
<feature type="region of interest" description="Disordered" evidence="1">
    <location>
        <begin position="267"/>
        <end position="293"/>
    </location>
</feature>
<evidence type="ECO:0000256" key="1">
    <source>
        <dbReference type="SAM" id="MobiDB-lite"/>
    </source>
</evidence>
<feature type="compositionally biased region" description="Low complexity" evidence="1">
    <location>
        <begin position="328"/>
        <end position="338"/>
    </location>
</feature>
<proteinExistence type="predicted"/>
<reference evidence="2" key="1">
    <citation type="submission" date="2022-06" db="EMBL/GenBank/DDBJ databases">
        <title>Uncovering the hologenomic basis of an extraordinary plant invasion.</title>
        <authorList>
            <person name="Bieker V.C."/>
            <person name="Martin M.D."/>
            <person name="Gilbert T."/>
            <person name="Hodgins K."/>
            <person name="Battlay P."/>
            <person name="Petersen B."/>
            <person name="Wilson J."/>
        </authorList>
    </citation>
    <scope>NUCLEOTIDE SEQUENCE</scope>
    <source>
        <strain evidence="2">AA19_3_7</strain>
        <tissue evidence="2">Leaf</tissue>
    </source>
</reference>
<comment type="caution">
    <text evidence="2">The sequence shown here is derived from an EMBL/GenBank/DDBJ whole genome shotgun (WGS) entry which is preliminary data.</text>
</comment>
<dbReference type="AlphaFoldDB" id="A0AAD5BNU6"/>
<accession>A0AAD5BNU6</accession>
<dbReference type="PANTHER" id="PTHR47286:SF2">
    <property type="entry name" value="F3I6.9 PROTEIN"/>
    <property type="match status" value="1"/>
</dbReference>
<feature type="compositionally biased region" description="Low complexity" evidence="1">
    <location>
        <begin position="267"/>
        <end position="285"/>
    </location>
</feature>
<sequence length="396" mass="43659">CGRHQPCWVCPDPYRSHSLFPNGVDPKTNGKRLRWKKQLELEEEECRFLLESTRMRQQHFHGQLFPQTIISSWMKLEIKWSTPGSVAQKKAFFEAHYKKIAAIKAKADLLLLEQQHIQEHFGDGSAAAAFQPDEVMQLGNPSEPPTTLLLTTTTAASSMLQEEAVLVNFESMNLVDLHPPQPQITLPKPHHVSPKVTPNKVEKNPIGMKKKPASLTPKSPATTLMSNPTSTSTLNKASAGACSSSSVSLSKNKNHSLSESHLSMSMTSLNSDTASSSVTSSRRPSLFMEQMGDKDILPIKRSISRKAPAAAAAEKINPATGKLEPTWKSVSSGSPKGVGVDERRLKAGPTSVALKSNERRKEFLKKLEEKSIARKSEVSLKSKAPFSYLECNRVKE</sequence>
<feature type="region of interest" description="Disordered" evidence="1">
    <location>
        <begin position="323"/>
        <end position="353"/>
    </location>
</feature>
<feature type="compositionally biased region" description="Polar residues" evidence="1">
    <location>
        <begin position="216"/>
        <end position="236"/>
    </location>
</feature>
<evidence type="ECO:0000313" key="2">
    <source>
        <dbReference type="EMBL" id="KAI7726705.1"/>
    </source>
</evidence>
<dbReference type="EMBL" id="JAMZMK010011602">
    <property type="protein sequence ID" value="KAI7726705.1"/>
    <property type="molecule type" value="Genomic_DNA"/>
</dbReference>
<name>A0AAD5BNU6_AMBAR</name>
<dbReference type="PANTHER" id="PTHR47286">
    <property type="entry name" value="F3I6.9 PROTEIN"/>
    <property type="match status" value="1"/>
</dbReference>
<feature type="non-terminal residue" evidence="2">
    <location>
        <position position="396"/>
    </location>
</feature>
<gene>
    <name evidence="2" type="ORF">M8C21_000270</name>
</gene>
<protein>
    <submittedName>
        <fullName evidence="2">Uncharacterized protein</fullName>
    </submittedName>
</protein>
<dbReference type="Proteomes" id="UP001206925">
    <property type="component" value="Unassembled WGS sequence"/>
</dbReference>
<keyword evidence="3" id="KW-1185">Reference proteome</keyword>